<dbReference type="AlphaFoldDB" id="A0A402AB12"/>
<dbReference type="EMBL" id="BIFR01000002">
    <property type="protein sequence ID" value="GCE16145.1"/>
    <property type="molecule type" value="Genomic_DNA"/>
</dbReference>
<dbReference type="Pfam" id="PF01636">
    <property type="entry name" value="APH"/>
    <property type="match status" value="1"/>
</dbReference>
<dbReference type="InterPro" id="IPR050249">
    <property type="entry name" value="Pseudomonas-type_ThrB"/>
</dbReference>
<dbReference type="Gene3D" id="3.90.1200.10">
    <property type="match status" value="1"/>
</dbReference>
<dbReference type="SUPFAM" id="SSF56112">
    <property type="entry name" value="Protein kinase-like (PK-like)"/>
    <property type="match status" value="1"/>
</dbReference>
<protein>
    <submittedName>
        <fullName evidence="3">Aminoglycoside phosphotransferase</fullName>
    </submittedName>
</protein>
<evidence type="ECO:0000313" key="3">
    <source>
        <dbReference type="EMBL" id="GCE16145.1"/>
    </source>
</evidence>
<dbReference type="Proteomes" id="UP000287352">
    <property type="component" value="Unassembled WGS sequence"/>
</dbReference>
<proteinExistence type="inferred from homology"/>
<evidence type="ECO:0000256" key="1">
    <source>
        <dbReference type="ARBA" id="ARBA00038240"/>
    </source>
</evidence>
<keyword evidence="4" id="KW-1185">Reference proteome</keyword>
<comment type="similarity">
    <text evidence="1">Belongs to the pseudomonas-type ThrB family.</text>
</comment>
<evidence type="ECO:0000313" key="4">
    <source>
        <dbReference type="Proteomes" id="UP000287352"/>
    </source>
</evidence>
<dbReference type="OrthoDB" id="4030632at2"/>
<gene>
    <name evidence="3" type="ORF">KTT_60040</name>
</gene>
<reference evidence="4" key="1">
    <citation type="submission" date="2018-12" db="EMBL/GenBank/DDBJ databases">
        <title>Tengunoibacter tsumagoiensis gen. nov., sp. nov., Dictyobacter kobayashii sp. nov., D. alpinus sp. nov., and D. joshuensis sp. nov. and description of Dictyobacteraceae fam. nov. within the order Ktedonobacterales isolated from Tengu-no-mugimeshi.</title>
        <authorList>
            <person name="Wang C.M."/>
            <person name="Zheng Y."/>
            <person name="Sakai Y."/>
            <person name="Toyoda A."/>
            <person name="Minakuchi Y."/>
            <person name="Abe K."/>
            <person name="Yokota A."/>
            <person name="Yabe S."/>
        </authorList>
    </citation>
    <scope>NUCLEOTIDE SEQUENCE [LARGE SCALE GENOMIC DNA]</scope>
    <source>
        <strain evidence="4">Uno3</strain>
    </source>
</reference>
<keyword evidence="3" id="KW-0808">Transferase</keyword>
<evidence type="ECO:0000259" key="2">
    <source>
        <dbReference type="Pfam" id="PF01636"/>
    </source>
</evidence>
<feature type="domain" description="Aminoglycoside phosphotransferase" evidence="2">
    <location>
        <begin position="66"/>
        <end position="295"/>
    </location>
</feature>
<dbReference type="PANTHER" id="PTHR21064">
    <property type="entry name" value="AMINOGLYCOSIDE PHOSPHOTRANSFERASE DOMAIN-CONTAINING PROTEIN-RELATED"/>
    <property type="match status" value="1"/>
</dbReference>
<name>A0A402AB12_9CHLR</name>
<dbReference type="GO" id="GO:0019202">
    <property type="term" value="F:amino acid kinase activity"/>
    <property type="evidence" value="ECO:0007669"/>
    <property type="project" value="TreeGrafter"/>
</dbReference>
<dbReference type="InterPro" id="IPR011009">
    <property type="entry name" value="Kinase-like_dom_sf"/>
</dbReference>
<accession>A0A402AB12</accession>
<comment type="caution">
    <text evidence="3">The sequence shown here is derived from an EMBL/GenBank/DDBJ whole genome shotgun (WGS) entry which is preliminary data.</text>
</comment>
<sequence length="354" mass="41358">MDTQEQVNYTSQLRQMRILAEAALTHYDLGTVRLSLLAHRGNTIFRVTAMNRQRVFEEGEESVLPESGRFVLRLCDPSSLEMPMLQSELIWLAALRREAELVVPEPVFTRTGELVFKVMVEDVSEVRYAMLFRWVEGRFVDGGLSPSLLERVGTFMARLHQHARYFTPPAGFIRPRWEWEQTFGRAIFFEPSLIDSPHQKLITPKVQHLLHTTCEWLREELQSLPRDPDNYGLIHFDLQQENYLFHQGEVRAIDFNDCCWNYYLFDIAITLGGIAGRPDEQAMRKTFFKGYKRIRALPAHYEERLHIFTAITIMKRMHYLWTSSTPTTQAAFPAYLQFASEHLPQLMNPKVRST</sequence>
<dbReference type="PANTHER" id="PTHR21064:SF6">
    <property type="entry name" value="AMINOGLYCOSIDE PHOSPHOTRANSFERASE DOMAIN-CONTAINING PROTEIN"/>
    <property type="match status" value="1"/>
</dbReference>
<dbReference type="RefSeq" id="WP_126583526.1">
    <property type="nucleotide sequence ID" value="NZ_BIFR01000002.1"/>
</dbReference>
<dbReference type="InterPro" id="IPR002575">
    <property type="entry name" value="Aminoglycoside_PTrfase"/>
</dbReference>
<organism evidence="3 4">
    <name type="scientific">Tengunoibacter tsumagoiensis</name>
    <dbReference type="NCBI Taxonomy" id="2014871"/>
    <lineage>
        <taxon>Bacteria</taxon>
        <taxon>Bacillati</taxon>
        <taxon>Chloroflexota</taxon>
        <taxon>Ktedonobacteria</taxon>
        <taxon>Ktedonobacterales</taxon>
        <taxon>Dictyobacteraceae</taxon>
        <taxon>Tengunoibacter</taxon>
    </lineage>
</organism>